<gene>
    <name evidence="9" type="ORF">GRI58_05030</name>
</gene>
<evidence type="ECO:0000256" key="3">
    <source>
        <dbReference type="ARBA" id="ARBA00022452"/>
    </source>
</evidence>
<dbReference type="Pfam" id="PF13620">
    <property type="entry name" value="CarboxypepD_reg"/>
    <property type="match status" value="1"/>
</dbReference>
<dbReference type="InterPro" id="IPR039426">
    <property type="entry name" value="TonB-dep_rcpt-like"/>
</dbReference>
<comment type="caution">
    <text evidence="9">The sequence shown here is derived from an EMBL/GenBank/DDBJ whole genome shotgun (WGS) entry which is preliminary data.</text>
</comment>
<evidence type="ECO:0000313" key="9">
    <source>
        <dbReference type="EMBL" id="MXP28184.1"/>
    </source>
</evidence>
<dbReference type="SUPFAM" id="SSF56935">
    <property type="entry name" value="Porins"/>
    <property type="match status" value="1"/>
</dbReference>
<evidence type="ECO:0000256" key="1">
    <source>
        <dbReference type="ARBA" id="ARBA00004571"/>
    </source>
</evidence>
<keyword evidence="7" id="KW-0732">Signal</keyword>
<dbReference type="Gene3D" id="2.40.170.20">
    <property type="entry name" value="TonB-dependent receptor, beta-barrel domain"/>
    <property type="match status" value="1"/>
</dbReference>
<dbReference type="GO" id="GO:0009279">
    <property type="term" value="C:cell outer membrane"/>
    <property type="evidence" value="ECO:0007669"/>
    <property type="project" value="UniProtKB-SubCell"/>
</dbReference>
<name>A0A845AEU6_9SPHN</name>
<feature type="signal peptide" evidence="7">
    <location>
        <begin position="1"/>
        <end position="22"/>
    </location>
</feature>
<dbReference type="PANTHER" id="PTHR30069">
    <property type="entry name" value="TONB-DEPENDENT OUTER MEMBRANE RECEPTOR"/>
    <property type="match status" value="1"/>
</dbReference>
<accession>A0A845AEU6</accession>
<keyword evidence="6" id="KW-0998">Cell outer membrane</keyword>
<dbReference type="RefSeq" id="WP_160752491.1">
    <property type="nucleotide sequence ID" value="NZ_WTYA01000003.1"/>
</dbReference>
<dbReference type="EMBL" id="WTYA01000003">
    <property type="protein sequence ID" value="MXP28184.1"/>
    <property type="molecule type" value="Genomic_DNA"/>
</dbReference>
<keyword evidence="5" id="KW-0472">Membrane</keyword>
<dbReference type="InterPro" id="IPR008969">
    <property type="entry name" value="CarboxyPept-like_regulatory"/>
</dbReference>
<evidence type="ECO:0000313" key="10">
    <source>
        <dbReference type="Proteomes" id="UP000439780"/>
    </source>
</evidence>
<dbReference type="GO" id="GO:0044718">
    <property type="term" value="P:siderophore transmembrane transport"/>
    <property type="evidence" value="ECO:0007669"/>
    <property type="project" value="TreeGrafter"/>
</dbReference>
<dbReference type="Proteomes" id="UP000439780">
    <property type="component" value="Unassembled WGS sequence"/>
</dbReference>
<dbReference type="Gene3D" id="2.60.40.1120">
    <property type="entry name" value="Carboxypeptidase-like, regulatory domain"/>
    <property type="match status" value="1"/>
</dbReference>
<keyword evidence="3" id="KW-1134">Transmembrane beta strand</keyword>
<evidence type="ECO:0000256" key="2">
    <source>
        <dbReference type="ARBA" id="ARBA00022448"/>
    </source>
</evidence>
<dbReference type="InterPro" id="IPR057601">
    <property type="entry name" value="Oar-like_b-barrel"/>
</dbReference>
<organism evidence="9 10">
    <name type="scientific">Qipengyuania algicida</name>
    <dbReference type="NCBI Taxonomy" id="1836209"/>
    <lineage>
        <taxon>Bacteria</taxon>
        <taxon>Pseudomonadati</taxon>
        <taxon>Pseudomonadota</taxon>
        <taxon>Alphaproteobacteria</taxon>
        <taxon>Sphingomonadales</taxon>
        <taxon>Erythrobacteraceae</taxon>
        <taxon>Qipengyuania</taxon>
    </lineage>
</organism>
<keyword evidence="2" id="KW-0813">Transport</keyword>
<proteinExistence type="predicted"/>
<evidence type="ECO:0000259" key="8">
    <source>
        <dbReference type="Pfam" id="PF25183"/>
    </source>
</evidence>
<dbReference type="InterPro" id="IPR036942">
    <property type="entry name" value="Beta-barrel_TonB_sf"/>
</dbReference>
<evidence type="ECO:0000256" key="4">
    <source>
        <dbReference type="ARBA" id="ARBA00022692"/>
    </source>
</evidence>
<feature type="chain" id="PRO_5033047279" evidence="7">
    <location>
        <begin position="23"/>
        <end position="1140"/>
    </location>
</feature>
<sequence>MKLKYLLAASVVSLSAAGVMTAAPVAAQQITSTIQGTVTDEAGKPVAGATVAVTDTRTGATNTTVTGAQGNFNATNLTSGGPYSVSASAPGLEGQTINDIYTNLQGPTNLGFTLSSGTGVIVVTGSRVAVTQLAVGPGTSFGTQAIESAPTYGRDIQDVIRYDPRITLSNSNGQVTYSCLGGNNRSNGFTVDGIQQGDVFGLNGTAYASRTSAPIPYDAISEIQVQFAPYDVEYDGFTGCQVNAITKSGSNKFHGSGFYEYADNGLRGKNLPTGPVAPIDPERRWGVSLGGPIIPDHLFFYGAYSHISTAKAQDYGPTGGGYPNETSDITATQFNDIADIARNVYGIDPGPLVTNLPYKNDRYFARLDWQINDKHRLEATYQHLKEVSISADDNNTFSPNVGITGLNSYSQYGTDSNYYSGRLLSNWSDNFSTELRYSYSKVDDIQGPVGGGEATDANPIPRIVVGVDNATGNDASVIIGPGYYRSANQLNTSIQQASAIAKLTLGDHKLKFGAQLNQAKIYNLFIPNGTGTLVFDNATDFANGVLSSGTSGGGSRLTPGTLVSNGYVGAFGTFSATGNPDDAAAIFKREIYSAFLQDDWQMTDTLNVVAGVRANWYDGDSPKYNPLFMQRYDRTNAIGFSHLPIQVLPRVAFTYDAGDFGPFTRNKVRVGVGMFTGGDPLVWFSNAFANNGFASASADSRDCTTAPTNVLSGGTFSGFPSCVVAAAGAVAANGASPVQSIDPNIKMPTVLRANFGFESNLDLAPSGFFSDWKLKLDYIYSKYNNPFAVADLTQVVDPSQGLNGYAIDGRPIYRSIDPLLAGCDAKLQSSSPTPTYSNVTPACFATGRNGAIDLTNSDGYHSQVASIFLAKHFNRGVFTSGGSVDFTIGYAYTDAQDRRAFTSSQATSNFKYPPTFDIQNPAAGRSQFSQEDNISMNLNFTEKFFGDNKTKLGVTFTATSGNPYSATFSSRNLFAIAYGYDDALIYLPTGPSDPNISPSSNMAAVQQLADYANSTKCLKDYVGQSIVKNTCTNPWYFDMDLVLSQELPGPGHLLGKNDKIKVYAMVDNFLNLLDNSWNTLYRNTSYGSLSIGDSSGVDSQGRYIITKYLTNNDGTSVNDTRNIDTIASVWRIKLGVSYQF</sequence>
<evidence type="ECO:0000256" key="5">
    <source>
        <dbReference type="ARBA" id="ARBA00023136"/>
    </source>
</evidence>
<feature type="domain" description="TonB-dependent transporter Oar-like beta-barrel" evidence="8">
    <location>
        <begin position="245"/>
        <end position="1048"/>
    </location>
</feature>
<comment type="subcellular location">
    <subcellularLocation>
        <location evidence="1">Cell outer membrane</location>
        <topology evidence="1">Multi-pass membrane protein</topology>
    </subcellularLocation>
</comment>
<dbReference type="Pfam" id="PF25183">
    <property type="entry name" value="OMP_b-brl_4"/>
    <property type="match status" value="1"/>
</dbReference>
<evidence type="ECO:0000256" key="7">
    <source>
        <dbReference type="SAM" id="SignalP"/>
    </source>
</evidence>
<keyword evidence="9" id="KW-0675">Receptor</keyword>
<dbReference type="PANTHER" id="PTHR30069:SF46">
    <property type="entry name" value="OAR PROTEIN"/>
    <property type="match status" value="1"/>
</dbReference>
<keyword evidence="4" id="KW-0812">Transmembrane</keyword>
<reference evidence="9 10" key="1">
    <citation type="submission" date="2019-12" db="EMBL/GenBank/DDBJ databases">
        <title>Genomic-based taxomic classification of the family Erythrobacteraceae.</title>
        <authorList>
            <person name="Xu L."/>
        </authorList>
    </citation>
    <scope>NUCLEOTIDE SEQUENCE [LARGE SCALE GENOMIC DNA]</scope>
    <source>
        <strain evidence="9 10">KEMB 9005-328</strain>
    </source>
</reference>
<protein>
    <submittedName>
        <fullName evidence="9">TonB-dependent receptor</fullName>
    </submittedName>
</protein>
<evidence type="ECO:0000256" key="6">
    <source>
        <dbReference type="ARBA" id="ARBA00023237"/>
    </source>
</evidence>
<dbReference type="OrthoDB" id="9768147at2"/>
<dbReference type="SUPFAM" id="SSF49464">
    <property type="entry name" value="Carboxypeptidase regulatory domain-like"/>
    <property type="match status" value="1"/>
</dbReference>
<dbReference type="AlphaFoldDB" id="A0A845AEU6"/>
<dbReference type="GO" id="GO:0015344">
    <property type="term" value="F:siderophore uptake transmembrane transporter activity"/>
    <property type="evidence" value="ECO:0007669"/>
    <property type="project" value="TreeGrafter"/>
</dbReference>
<keyword evidence="10" id="KW-1185">Reference proteome</keyword>